<protein>
    <submittedName>
        <fullName evidence="1">Uncharacterized protein</fullName>
    </submittedName>
</protein>
<evidence type="ECO:0000313" key="2">
    <source>
        <dbReference type="Proteomes" id="UP001055811"/>
    </source>
</evidence>
<dbReference type="Proteomes" id="UP001055811">
    <property type="component" value="Linkage Group LG03"/>
</dbReference>
<reference evidence="1 2" key="2">
    <citation type="journal article" date="2022" name="Mol. Ecol. Resour.">
        <title>The genomes of chicory, endive, great burdock and yacon provide insights into Asteraceae paleo-polyploidization history and plant inulin production.</title>
        <authorList>
            <person name="Fan W."/>
            <person name="Wang S."/>
            <person name="Wang H."/>
            <person name="Wang A."/>
            <person name="Jiang F."/>
            <person name="Liu H."/>
            <person name="Zhao H."/>
            <person name="Xu D."/>
            <person name="Zhang Y."/>
        </authorList>
    </citation>
    <scope>NUCLEOTIDE SEQUENCE [LARGE SCALE GENOMIC DNA]</scope>
    <source>
        <strain evidence="2">cv. Punajuju</strain>
        <tissue evidence="1">Leaves</tissue>
    </source>
</reference>
<comment type="caution">
    <text evidence="1">The sequence shown here is derived from an EMBL/GenBank/DDBJ whole genome shotgun (WGS) entry which is preliminary data.</text>
</comment>
<sequence>MENLKKKRSEVSGDLRLPGKKNRANKERSDGGGTADDAELEEFFAILKRLQAGYNYFQKKGADDCGGKSASPSPATGWDPDFELEDFKQVDDGSRRTSVGEGLKKDTSVGFDLNADPESDEV</sequence>
<keyword evidence="2" id="KW-1185">Reference proteome</keyword>
<reference evidence="2" key="1">
    <citation type="journal article" date="2022" name="Mol. Ecol. Resour.">
        <title>The genomes of chicory, endive, great burdock and yacon provide insights into Asteraceae palaeo-polyploidization history and plant inulin production.</title>
        <authorList>
            <person name="Fan W."/>
            <person name="Wang S."/>
            <person name="Wang H."/>
            <person name="Wang A."/>
            <person name="Jiang F."/>
            <person name="Liu H."/>
            <person name="Zhao H."/>
            <person name="Xu D."/>
            <person name="Zhang Y."/>
        </authorList>
    </citation>
    <scope>NUCLEOTIDE SEQUENCE [LARGE SCALE GENOMIC DNA]</scope>
    <source>
        <strain evidence="2">cv. Punajuju</strain>
    </source>
</reference>
<proteinExistence type="predicted"/>
<evidence type="ECO:0000313" key="1">
    <source>
        <dbReference type="EMBL" id="KAI3763856.1"/>
    </source>
</evidence>
<organism evidence="1 2">
    <name type="scientific">Cichorium intybus</name>
    <name type="common">Chicory</name>
    <dbReference type="NCBI Taxonomy" id="13427"/>
    <lineage>
        <taxon>Eukaryota</taxon>
        <taxon>Viridiplantae</taxon>
        <taxon>Streptophyta</taxon>
        <taxon>Embryophyta</taxon>
        <taxon>Tracheophyta</taxon>
        <taxon>Spermatophyta</taxon>
        <taxon>Magnoliopsida</taxon>
        <taxon>eudicotyledons</taxon>
        <taxon>Gunneridae</taxon>
        <taxon>Pentapetalae</taxon>
        <taxon>asterids</taxon>
        <taxon>campanulids</taxon>
        <taxon>Asterales</taxon>
        <taxon>Asteraceae</taxon>
        <taxon>Cichorioideae</taxon>
        <taxon>Cichorieae</taxon>
        <taxon>Cichoriinae</taxon>
        <taxon>Cichorium</taxon>
    </lineage>
</organism>
<gene>
    <name evidence="1" type="ORF">L2E82_13854</name>
</gene>
<name>A0ACB9EZJ2_CICIN</name>
<dbReference type="EMBL" id="CM042011">
    <property type="protein sequence ID" value="KAI3763856.1"/>
    <property type="molecule type" value="Genomic_DNA"/>
</dbReference>
<accession>A0ACB9EZJ2</accession>